<reference evidence="2 3" key="1">
    <citation type="journal article" date="2007" name="Nature">
        <title>Evolution of genes and genomes on the Drosophila phylogeny.</title>
        <authorList>
            <consortium name="Drosophila 12 Genomes Consortium"/>
            <person name="Clark A.G."/>
            <person name="Eisen M.B."/>
            <person name="Smith D.R."/>
            <person name="Bergman C.M."/>
            <person name="Oliver B."/>
            <person name="Markow T.A."/>
            <person name="Kaufman T.C."/>
            <person name="Kellis M."/>
            <person name="Gelbart W."/>
            <person name="Iyer V.N."/>
            <person name="Pollard D.A."/>
            <person name="Sackton T.B."/>
            <person name="Larracuente A.M."/>
            <person name="Singh N.D."/>
            <person name="Abad J.P."/>
            <person name="Abt D.N."/>
            <person name="Adryan B."/>
            <person name="Aguade M."/>
            <person name="Akashi H."/>
            <person name="Anderson W.W."/>
            <person name="Aquadro C.F."/>
            <person name="Ardell D.H."/>
            <person name="Arguello R."/>
            <person name="Artieri C.G."/>
            <person name="Barbash D.A."/>
            <person name="Barker D."/>
            <person name="Barsanti P."/>
            <person name="Batterham P."/>
            <person name="Batzoglou S."/>
            <person name="Begun D."/>
            <person name="Bhutkar A."/>
            <person name="Blanco E."/>
            <person name="Bosak S.A."/>
            <person name="Bradley R.K."/>
            <person name="Brand A.D."/>
            <person name="Brent M.R."/>
            <person name="Brooks A.N."/>
            <person name="Brown R.H."/>
            <person name="Butlin R.K."/>
            <person name="Caggese C."/>
            <person name="Calvi B.R."/>
            <person name="Bernardo de Carvalho A."/>
            <person name="Caspi A."/>
            <person name="Castrezana S."/>
            <person name="Celniker S.E."/>
            <person name="Chang J.L."/>
            <person name="Chapple C."/>
            <person name="Chatterji S."/>
            <person name="Chinwalla A."/>
            <person name="Civetta A."/>
            <person name="Clifton S.W."/>
            <person name="Comeron J.M."/>
            <person name="Costello J.C."/>
            <person name="Coyne J.A."/>
            <person name="Daub J."/>
            <person name="David R.G."/>
            <person name="Delcher A.L."/>
            <person name="Delehaunty K."/>
            <person name="Do C.B."/>
            <person name="Ebling H."/>
            <person name="Edwards K."/>
            <person name="Eickbush T."/>
            <person name="Evans J.D."/>
            <person name="Filipski A."/>
            <person name="Findeiss S."/>
            <person name="Freyhult E."/>
            <person name="Fulton L."/>
            <person name="Fulton R."/>
            <person name="Garcia A.C."/>
            <person name="Gardiner A."/>
            <person name="Garfield D.A."/>
            <person name="Garvin B.E."/>
            <person name="Gibson G."/>
            <person name="Gilbert D."/>
            <person name="Gnerre S."/>
            <person name="Godfrey J."/>
            <person name="Good R."/>
            <person name="Gotea V."/>
            <person name="Gravely B."/>
            <person name="Greenberg A.J."/>
            <person name="Griffiths-Jones S."/>
            <person name="Gross S."/>
            <person name="Guigo R."/>
            <person name="Gustafson E.A."/>
            <person name="Haerty W."/>
            <person name="Hahn M.W."/>
            <person name="Halligan D.L."/>
            <person name="Halpern A.L."/>
            <person name="Halter G.M."/>
            <person name="Han M.V."/>
            <person name="Heger A."/>
            <person name="Hillier L."/>
            <person name="Hinrichs A.S."/>
            <person name="Holmes I."/>
            <person name="Hoskins R.A."/>
            <person name="Hubisz M.J."/>
            <person name="Hultmark D."/>
            <person name="Huntley M.A."/>
            <person name="Jaffe D.B."/>
            <person name="Jagadeeshan S."/>
            <person name="Jeck W.R."/>
            <person name="Johnson J."/>
            <person name="Jones C.D."/>
            <person name="Jordan W.C."/>
            <person name="Karpen G.H."/>
            <person name="Kataoka E."/>
            <person name="Keightley P.D."/>
            <person name="Kheradpour P."/>
            <person name="Kirkness E.F."/>
            <person name="Koerich L.B."/>
            <person name="Kristiansen K."/>
            <person name="Kudrna D."/>
            <person name="Kulathinal R.J."/>
            <person name="Kumar S."/>
            <person name="Kwok R."/>
            <person name="Lander E."/>
            <person name="Langley C.H."/>
            <person name="Lapoint R."/>
            <person name="Lazzaro B.P."/>
            <person name="Lee S.J."/>
            <person name="Levesque L."/>
            <person name="Li R."/>
            <person name="Lin C.F."/>
            <person name="Lin M.F."/>
            <person name="Lindblad-Toh K."/>
            <person name="Llopart A."/>
            <person name="Long M."/>
            <person name="Low L."/>
            <person name="Lozovsky E."/>
            <person name="Lu J."/>
            <person name="Luo M."/>
            <person name="Machado C.A."/>
            <person name="Makalowski W."/>
            <person name="Marzo M."/>
            <person name="Matsuda M."/>
            <person name="Matzkin L."/>
            <person name="McAllister B."/>
            <person name="McBride C.S."/>
            <person name="McKernan B."/>
            <person name="McKernan K."/>
            <person name="Mendez-Lago M."/>
            <person name="Minx P."/>
            <person name="Mollenhauer M.U."/>
            <person name="Montooth K."/>
            <person name="Mount S.M."/>
            <person name="Mu X."/>
            <person name="Myers E."/>
            <person name="Negre B."/>
            <person name="Newfeld S."/>
            <person name="Nielsen R."/>
            <person name="Noor M.A."/>
            <person name="O'Grady P."/>
            <person name="Pachter L."/>
            <person name="Papaceit M."/>
            <person name="Parisi M.J."/>
            <person name="Parisi M."/>
            <person name="Parts L."/>
            <person name="Pedersen J.S."/>
            <person name="Pesole G."/>
            <person name="Phillippy A.M."/>
            <person name="Ponting C.P."/>
            <person name="Pop M."/>
            <person name="Porcelli D."/>
            <person name="Powell J.R."/>
            <person name="Prohaska S."/>
            <person name="Pruitt K."/>
            <person name="Puig M."/>
            <person name="Quesneville H."/>
            <person name="Ram K.R."/>
            <person name="Rand D."/>
            <person name="Rasmussen M.D."/>
            <person name="Reed L.K."/>
            <person name="Reenan R."/>
            <person name="Reily A."/>
            <person name="Remington K.A."/>
            <person name="Rieger T.T."/>
            <person name="Ritchie M.G."/>
            <person name="Robin C."/>
            <person name="Rogers Y.H."/>
            <person name="Rohde C."/>
            <person name="Rozas J."/>
            <person name="Rubenfield M.J."/>
            <person name="Ruiz A."/>
            <person name="Russo S."/>
            <person name="Salzberg S.L."/>
            <person name="Sanchez-Gracia A."/>
            <person name="Saranga D.J."/>
            <person name="Sato H."/>
            <person name="Schaeffer S.W."/>
            <person name="Schatz M.C."/>
            <person name="Schlenke T."/>
            <person name="Schwartz R."/>
            <person name="Segarra C."/>
            <person name="Singh R.S."/>
            <person name="Sirot L."/>
            <person name="Sirota M."/>
            <person name="Sisneros N.B."/>
            <person name="Smith C.D."/>
            <person name="Smith T.F."/>
            <person name="Spieth J."/>
            <person name="Stage D.E."/>
            <person name="Stark A."/>
            <person name="Stephan W."/>
            <person name="Strausberg R.L."/>
            <person name="Strempel S."/>
            <person name="Sturgill D."/>
            <person name="Sutton G."/>
            <person name="Sutton G.G."/>
            <person name="Tao W."/>
            <person name="Teichmann S."/>
            <person name="Tobari Y.N."/>
            <person name="Tomimura Y."/>
            <person name="Tsolas J.M."/>
            <person name="Valente V.L."/>
            <person name="Venter E."/>
            <person name="Venter J.C."/>
            <person name="Vicario S."/>
            <person name="Vieira F.G."/>
            <person name="Vilella A.J."/>
            <person name="Villasante A."/>
            <person name="Walenz B."/>
            <person name="Wang J."/>
            <person name="Wasserman M."/>
            <person name="Watts T."/>
            <person name="Wilson D."/>
            <person name="Wilson R.K."/>
            <person name="Wing R.A."/>
            <person name="Wolfner M.F."/>
            <person name="Wong A."/>
            <person name="Wong G.K."/>
            <person name="Wu C.I."/>
            <person name="Wu G."/>
            <person name="Yamamoto D."/>
            <person name="Yang H.P."/>
            <person name="Yang S.P."/>
            <person name="Yorke J.A."/>
            <person name="Yoshida K."/>
            <person name="Zdobnov E."/>
            <person name="Zhang P."/>
            <person name="Zhang Y."/>
            <person name="Zimin A.V."/>
            <person name="Baldwin J."/>
            <person name="Abdouelleil A."/>
            <person name="Abdulkadir J."/>
            <person name="Abebe A."/>
            <person name="Abera B."/>
            <person name="Abreu J."/>
            <person name="Acer S.C."/>
            <person name="Aftuck L."/>
            <person name="Alexander A."/>
            <person name="An P."/>
            <person name="Anderson E."/>
            <person name="Anderson S."/>
            <person name="Arachi H."/>
            <person name="Azer M."/>
            <person name="Bachantsang P."/>
            <person name="Barry A."/>
            <person name="Bayul T."/>
            <person name="Berlin A."/>
            <person name="Bessette D."/>
            <person name="Bloom T."/>
            <person name="Blye J."/>
            <person name="Boguslavskiy L."/>
            <person name="Bonnet C."/>
            <person name="Boukhgalter B."/>
            <person name="Bourzgui I."/>
            <person name="Brown A."/>
            <person name="Cahill P."/>
            <person name="Channer S."/>
            <person name="Cheshatsang Y."/>
            <person name="Chuda L."/>
            <person name="Citroen M."/>
            <person name="Collymore A."/>
            <person name="Cooke P."/>
            <person name="Costello M."/>
            <person name="D'Aco K."/>
            <person name="Daza R."/>
            <person name="De Haan G."/>
            <person name="DeGray S."/>
            <person name="DeMaso C."/>
            <person name="Dhargay N."/>
            <person name="Dooley K."/>
            <person name="Dooley E."/>
            <person name="Doricent M."/>
            <person name="Dorje P."/>
            <person name="Dorjee K."/>
            <person name="Dupes A."/>
            <person name="Elong R."/>
            <person name="Falk J."/>
            <person name="Farina A."/>
            <person name="Faro S."/>
            <person name="Ferguson D."/>
            <person name="Fisher S."/>
            <person name="Foley C.D."/>
            <person name="Franke A."/>
            <person name="Friedrich D."/>
            <person name="Gadbois L."/>
            <person name="Gearin G."/>
            <person name="Gearin C.R."/>
            <person name="Giannoukos G."/>
            <person name="Goode T."/>
            <person name="Graham J."/>
            <person name="Grandbois E."/>
            <person name="Grewal S."/>
            <person name="Gyaltsen K."/>
            <person name="Hafez N."/>
            <person name="Hagos B."/>
            <person name="Hall J."/>
            <person name="Henson C."/>
            <person name="Hollinger A."/>
            <person name="Honan T."/>
            <person name="Huard M.D."/>
            <person name="Hughes L."/>
            <person name="Hurhula B."/>
            <person name="Husby M.E."/>
            <person name="Kamat A."/>
            <person name="Kanga B."/>
            <person name="Kashin S."/>
            <person name="Khazanovich D."/>
            <person name="Kisner P."/>
            <person name="Lance K."/>
            <person name="Lara M."/>
            <person name="Lee W."/>
            <person name="Lennon N."/>
            <person name="Letendre F."/>
            <person name="LeVine R."/>
            <person name="Lipovsky A."/>
            <person name="Liu X."/>
            <person name="Liu J."/>
            <person name="Liu S."/>
            <person name="Lokyitsang T."/>
            <person name="Lokyitsang Y."/>
            <person name="Lubonja R."/>
            <person name="Lui A."/>
            <person name="MacDonald P."/>
            <person name="Magnisalis V."/>
            <person name="Maru K."/>
            <person name="Matthews C."/>
            <person name="McCusker W."/>
            <person name="McDonough S."/>
            <person name="Mehta T."/>
            <person name="Meldrim J."/>
            <person name="Meneus L."/>
            <person name="Mihai O."/>
            <person name="Mihalev A."/>
            <person name="Mihova T."/>
            <person name="Mittelman R."/>
            <person name="Mlenga V."/>
            <person name="Montmayeur A."/>
            <person name="Mulrain L."/>
            <person name="Navidi A."/>
            <person name="Naylor J."/>
            <person name="Negash T."/>
            <person name="Nguyen T."/>
            <person name="Nguyen N."/>
            <person name="Nicol R."/>
            <person name="Norbu C."/>
            <person name="Norbu N."/>
            <person name="Novod N."/>
            <person name="O'Neill B."/>
            <person name="Osman S."/>
            <person name="Markiewicz E."/>
            <person name="Oyono O.L."/>
            <person name="Patti C."/>
            <person name="Phunkhang P."/>
            <person name="Pierre F."/>
            <person name="Priest M."/>
            <person name="Raghuraman S."/>
            <person name="Rege F."/>
            <person name="Reyes R."/>
            <person name="Rise C."/>
            <person name="Rogov P."/>
            <person name="Ross K."/>
            <person name="Ryan E."/>
            <person name="Settipalli S."/>
            <person name="Shea T."/>
            <person name="Sherpa N."/>
            <person name="Shi L."/>
            <person name="Shih D."/>
            <person name="Sparrow T."/>
            <person name="Spaulding J."/>
            <person name="Stalker J."/>
            <person name="Stange-Thomann N."/>
            <person name="Stavropoulos S."/>
            <person name="Stone C."/>
            <person name="Strader C."/>
            <person name="Tesfaye S."/>
            <person name="Thomson T."/>
            <person name="Thoulutsang Y."/>
            <person name="Thoulutsang D."/>
            <person name="Topham K."/>
            <person name="Topping I."/>
            <person name="Tsamla T."/>
            <person name="Vassiliev H."/>
            <person name="Vo A."/>
            <person name="Wangchuk T."/>
            <person name="Wangdi T."/>
            <person name="Weiand M."/>
            <person name="Wilkinson J."/>
            <person name="Wilson A."/>
            <person name="Yadav S."/>
            <person name="Young G."/>
            <person name="Yu Q."/>
            <person name="Zembek L."/>
            <person name="Zhong D."/>
            <person name="Zimmer A."/>
            <person name="Zwirko Z."/>
            <person name="Jaffe D.B."/>
            <person name="Alvarez P."/>
            <person name="Brockman W."/>
            <person name="Butler J."/>
            <person name="Chin C."/>
            <person name="Gnerre S."/>
            <person name="Grabherr M."/>
            <person name="Kleber M."/>
            <person name="Mauceli E."/>
            <person name="MacCallum I."/>
        </authorList>
    </citation>
    <scope>NUCLEOTIDE SEQUENCE [LARGE SCALE GENOMIC DNA]</scope>
    <source>
        <strain evidence="3">Tucson 15010-1051.87</strain>
    </source>
</reference>
<feature type="compositionally biased region" description="Polar residues" evidence="1">
    <location>
        <begin position="23"/>
        <end position="34"/>
    </location>
</feature>
<gene>
    <name evidence="2" type="primary">Dvir\GJ22104</name>
    <name evidence="2" type="ORF">Dvir_GJ22104</name>
</gene>
<evidence type="ECO:0000313" key="3">
    <source>
        <dbReference type="Proteomes" id="UP000008792"/>
    </source>
</evidence>
<dbReference type="AlphaFoldDB" id="B4LJG4"/>
<evidence type="ECO:0000256" key="1">
    <source>
        <dbReference type="SAM" id="MobiDB-lite"/>
    </source>
</evidence>
<feature type="compositionally biased region" description="Low complexity" evidence="1">
    <location>
        <begin position="830"/>
        <end position="851"/>
    </location>
</feature>
<evidence type="ECO:0000313" key="2">
    <source>
        <dbReference type="EMBL" id="EDW61532.2"/>
    </source>
</evidence>
<dbReference type="EMBL" id="CH940648">
    <property type="protein sequence ID" value="EDW61532.2"/>
    <property type="molecule type" value="Genomic_DNA"/>
</dbReference>
<feature type="compositionally biased region" description="Low complexity" evidence="1">
    <location>
        <begin position="1"/>
        <end position="22"/>
    </location>
</feature>
<protein>
    <submittedName>
        <fullName evidence="2">Uncharacterized protein, isoform G</fullName>
    </submittedName>
</protein>
<dbReference type="eggNOG" id="KOG1181">
    <property type="taxonomic scope" value="Eukaryota"/>
</dbReference>
<organism evidence="2 3">
    <name type="scientific">Drosophila virilis</name>
    <name type="common">Fruit fly</name>
    <dbReference type="NCBI Taxonomy" id="7244"/>
    <lineage>
        <taxon>Eukaryota</taxon>
        <taxon>Metazoa</taxon>
        <taxon>Ecdysozoa</taxon>
        <taxon>Arthropoda</taxon>
        <taxon>Hexapoda</taxon>
        <taxon>Insecta</taxon>
        <taxon>Pterygota</taxon>
        <taxon>Neoptera</taxon>
        <taxon>Endopterygota</taxon>
        <taxon>Diptera</taxon>
        <taxon>Brachycera</taxon>
        <taxon>Muscomorpha</taxon>
        <taxon>Ephydroidea</taxon>
        <taxon>Drosophilidae</taxon>
        <taxon>Drosophila</taxon>
    </lineage>
</organism>
<dbReference type="Proteomes" id="UP000008792">
    <property type="component" value="Unassembled WGS sequence"/>
</dbReference>
<dbReference type="InterPro" id="IPR011011">
    <property type="entry name" value="Znf_FYVE_PHD"/>
</dbReference>
<dbReference type="InterPro" id="IPR013083">
    <property type="entry name" value="Znf_RING/FYVE/PHD"/>
</dbReference>
<name>B4LJG4_DROVI</name>
<feature type="compositionally biased region" description="Polar residues" evidence="1">
    <location>
        <begin position="820"/>
        <end position="829"/>
    </location>
</feature>
<dbReference type="Gene3D" id="3.30.40.10">
    <property type="entry name" value="Zinc/RING finger domain, C3HC4 (zinc finger)"/>
    <property type="match status" value="1"/>
</dbReference>
<feature type="region of interest" description="Disordered" evidence="1">
    <location>
        <begin position="1"/>
        <end position="34"/>
    </location>
</feature>
<dbReference type="HOGENOM" id="CLU_296700_0_0_1"/>
<dbReference type="KEGG" id="dvi:6626188"/>
<proteinExistence type="predicted"/>
<keyword evidence="3" id="KW-1185">Reference proteome</keyword>
<feature type="region of interest" description="Disordered" evidence="1">
    <location>
        <begin position="820"/>
        <end position="858"/>
    </location>
</feature>
<accession>B4LJG4</accession>
<feature type="region of interest" description="Disordered" evidence="1">
    <location>
        <begin position="964"/>
        <end position="986"/>
    </location>
</feature>
<dbReference type="SUPFAM" id="SSF57903">
    <property type="entry name" value="FYVE/PHD zinc finger"/>
    <property type="match status" value="1"/>
</dbReference>
<feature type="region of interest" description="Disordered" evidence="1">
    <location>
        <begin position="316"/>
        <end position="337"/>
    </location>
</feature>
<sequence length="1054" mass="114921">MAADATAVGAAAAAATTTTTGDSPQSSPGQQLNSSVDSGIVIAETDTQALKLRQRLQQCQRILQLLQRDQPTYQQLRDRLSKIAVKKKKANASSEQHSCNVCCADLDLSSAKNYVTCCTCGKHVCRGIKCADWLPKAAQWVCELCHSSKQSLEQTSSWVAEQMSFNQQKFVYPLRARSEIYIPISAEMADSSMHFESVSQVGANSVTLMNMDERSRIREYVEEIVAEMLGGNLDHIKVGQLSKSENYLPAIVNGNNNNNNSNSNNNNSINNEQLADISQTRLRSLIETIIAETLRSGSNSLLLNPPSGAVSEISLDTRSNGQLPGFSNGGSNSKRRHRTEHYFEPKIYQDLLATAVLNKIADKEGNNRLISESTPDLSAHNIDENYNAEALSTTSGSSIEPRSDCSLTDHELVHNTGKAEAHAGSQLDVERESVLSDYIAAHMVPLPDFSASVTESEDDVVSMSSSLVGDGTWEDNWLFKKKRSTLQSSATPSSIGMLVPAPKENVRAQIGDRTADEVSDLSEMGSDAEESSLDLLRCNELNDRLLSKHLIGGQNTKLVLDELVDRTSLTSNTLPAEHEPAFTETTNPLVQQPTVATVPQPEEQKTSSTLMAPPPPMIFQDDEITEDPAQTLIAGSIAEREVRKWSNAVEMPNNPYAPEALKQRISGTQERFMDVPNISACAEQKALAMMRGSDEEPASRVEDYKRYSRDYYINNAPQVTTPTSARAASVACSSTEEPASAQTDEDIVINEAQKASKTAAEQAQLVEIPDDKCIYTALPAQVLEAGCNASLETQSNQSLQTTSDDSDTVRVYDFNKQETTVIKAQEQQPSTSSTSSMESALSAPSSSSSIDASRKRERPVVLQFGPADATPNVCASPTMTPTRGSTPPAFRFLQPKRRLIEPSQVLSIDDDDEMPEPAATPTEKPAVEDDVVHALPSVKALAQAFLLTSKRTQPERRWRAKTLQNAKLRASPDASEQPTSPQSRKHMLQRAVSIAEVADESTIASDLSSLETDPSMQSEENAMNIPIASPASPVPVRRGFLRSNIAYFENLKFK</sequence>
<dbReference type="OrthoDB" id="10072397at2759"/>